<evidence type="ECO:0000256" key="1">
    <source>
        <dbReference type="ARBA" id="ARBA00004123"/>
    </source>
</evidence>
<comment type="subcellular location">
    <subcellularLocation>
        <location evidence="1">Nucleus</location>
    </subcellularLocation>
</comment>
<dbReference type="Proteomes" id="UP000828390">
    <property type="component" value="Unassembled WGS sequence"/>
</dbReference>
<evidence type="ECO:0000256" key="5">
    <source>
        <dbReference type="ARBA" id="ARBA00023163"/>
    </source>
</evidence>
<evidence type="ECO:0000259" key="7">
    <source>
        <dbReference type="PROSITE" id="PS51818"/>
    </source>
</evidence>
<evidence type="ECO:0000256" key="6">
    <source>
        <dbReference type="ARBA" id="ARBA00023242"/>
    </source>
</evidence>
<protein>
    <recommendedName>
        <fullName evidence="7">Prospero domain-containing protein</fullName>
    </recommendedName>
</protein>
<comment type="caution">
    <text evidence="8">The sequence shown here is derived from an EMBL/GenBank/DDBJ whole genome shotgun (WGS) entry which is preliminary data.</text>
</comment>
<keyword evidence="2" id="KW-0805">Transcription regulation</keyword>
<keyword evidence="5" id="KW-0804">Transcription</keyword>
<dbReference type="FunFam" id="1.10.10.500:FF:000005">
    <property type="match status" value="1"/>
</dbReference>
<reference evidence="8" key="1">
    <citation type="journal article" date="2019" name="bioRxiv">
        <title>The Genome of the Zebra Mussel, Dreissena polymorpha: A Resource for Invasive Species Research.</title>
        <authorList>
            <person name="McCartney M.A."/>
            <person name="Auch B."/>
            <person name="Kono T."/>
            <person name="Mallez S."/>
            <person name="Zhang Y."/>
            <person name="Obille A."/>
            <person name="Becker A."/>
            <person name="Abrahante J.E."/>
            <person name="Garbe J."/>
            <person name="Badalamenti J.P."/>
            <person name="Herman A."/>
            <person name="Mangelson H."/>
            <person name="Liachko I."/>
            <person name="Sullivan S."/>
            <person name="Sone E.D."/>
            <person name="Koren S."/>
            <person name="Silverstein K.A.T."/>
            <person name="Beckman K.B."/>
            <person name="Gohl D.M."/>
        </authorList>
    </citation>
    <scope>NUCLEOTIDE SEQUENCE</scope>
    <source>
        <strain evidence="8">Duluth1</strain>
        <tissue evidence="8">Whole animal</tissue>
    </source>
</reference>
<dbReference type="GO" id="GO:0048468">
    <property type="term" value="P:cell development"/>
    <property type="evidence" value="ECO:0007669"/>
    <property type="project" value="UniProtKB-ARBA"/>
</dbReference>
<dbReference type="AlphaFoldDB" id="A0A9D4H056"/>
<keyword evidence="4" id="KW-0371">Homeobox</keyword>
<organism evidence="8 9">
    <name type="scientific">Dreissena polymorpha</name>
    <name type="common">Zebra mussel</name>
    <name type="synonym">Mytilus polymorpha</name>
    <dbReference type="NCBI Taxonomy" id="45954"/>
    <lineage>
        <taxon>Eukaryota</taxon>
        <taxon>Metazoa</taxon>
        <taxon>Spiralia</taxon>
        <taxon>Lophotrochozoa</taxon>
        <taxon>Mollusca</taxon>
        <taxon>Bivalvia</taxon>
        <taxon>Autobranchia</taxon>
        <taxon>Heteroconchia</taxon>
        <taxon>Euheterodonta</taxon>
        <taxon>Imparidentia</taxon>
        <taxon>Neoheterodontei</taxon>
        <taxon>Myida</taxon>
        <taxon>Dreissenoidea</taxon>
        <taxon>Dreissenidae</taxon>
        <taxon>Dreissena</taxon>
    </lineage>
</organism>
<dbReference type="GO" id="GO:0007399">
    <property type="term" value="P:nervous system development"/>
    <property type="evidence" value="ECO:0007669"/>
    <property type="project" value="UniProtKB-ARBA"/>
</dbReference>
<reference evidence="8" key="2">
    <citation type="submission" date="2020-11" db="EMBL/GenBank/DDBJ databases">
        <authorList>
            <person name="McCartney M.A."/>
            <person name="Auch B."/>
            <person name="Kono T."/>
            <person name="Mallez S."/>
            <person name="Becker A."/>
            <person name="Gohl D.M."/>
            <person name="Silverstein K.A.T."/>
            <person name="Koren S."/>
            <person name="Bechman K.B."/>
            <person name="Herman A."/>
            <person name="Abrahante J.E."/>
            <person name="Garbe J."/>
        </authorList>
    </citation>
    <scope>NUCLEOTIDE SEQUENCE</scope>
    <source>
        <strain evidence="8">Duluth1</strain>
        <tissue evidence="8">Whole animal</tissue>
    </source>
</reference>
<feature type="domain" description="Prospero" evidence="7">
    <location>
        <begin position="1"/>
        <end position="153"/>
    </location>
</feature>
<keyword evidence="3" id="KW-0238">DNA-binding</keyword>
<evidence type="ECO:0000313" key="9">
    <source>
        <dbReference type="Proteomes" id="UP000828390"/>
    </source>
</evidence>
<dbReference type="GO" id="GO:0005634">
    <property type="term" value="C:nucleus"/>
    <property type="evidence" value="ECO:0007669"/>
    <property type="project" value="UniProtKB-SubCell"/>
</dbReference>
<keyword evidence="9" id="KW-1185">Reference proteome</keyword>
<sequence>MHLRKAKLMFFYVRYPSSAILKVYFPDVQFNKNNTAQLVKWFSNFREFYYIQMEKYARQAIAEGCKRSEDLVVTTDSELYRVLNLHYNRNNQIEVPENYRLTVQSTLREFYQALVANKDQEPSWKKPIYKVIARMDDALPEFFKASNWMDQLGDA</sequence>
<dbReference type="InterPro" id="IPR009057">
    <property type="entry name" value="Homeodomain-like_sf"/>
</dbReference>
<dbReference type="GO" id="GO:0000981">
    <property type="term" value="F:DNA-binding transcription factor activity, RNA polymerase II-specific"/>
    <property type="evidence" value="ECO:0007669"/>
    <property type="project" value="TreeGrafter"/>
</dbReference>
<name>A0A9D4H056_DREPO</name>
<dbReference type="PROSITE" id="PS51818">
    <property type="entry name" value="HOMEO_PROSPERO"/>
    <property type="match status" value="1"/>
</dbReference>
<gene>
    <name evidence="8" type="ORF">DPMN_128811</name>
</gene>
<dbReference type="EMBL" id="JAIWYP010000005">
    <property type="protein sequence ID" value="KAH3826884.1"/>
    <property type="molecule type" value="Genomic_DNA"/>
</dbReference>
<keyword evidence="6" id="KW-0539">Nucleus</keyword>
<dbReference type="SUPFAM" id="SSF46689">
    <property type="entry name" value="Homeodomain-like"/>
    <property type="match status" value="1"/>
</dbReference>
<evidence type="ECO:0000313" key="8">
    <source>
        <dbReference type="EMBL" id="KAH3826884.1"/>
    </source>
</evidence>
<accession>A0A9D4H056</accession>
<dbReference type="Gene3D" id="1.10.10.500">
    <property type="entry name" value="Homeo-prospero domain"/>
    <property type="match status" value="1"/>
</dbReference>
<evidence type="ECO:0000256" key="4">
    <source>
        <dbReference type="ARBA" id="ARBA00023155"/>
    </source>
</evidence>
<dbReference type="InterPro" id="IPR023082">
    <property type="entry name" value="Homeo_prospero_dom"/>
</dbReference>
<evidence type="ECO:0000256" key="3">
    <source>
        <dbReference type="ARBA" id="ARBA00023125"/>
    </source>
</evidence>
<dbReference type="Pfam" id="PF05044">
    <property type="entry name" value="HPD"/>
    <property type="match status" value="1"/>
</dbReference>
<dbReference type="PANTHER" id="PTHR12198:SF0">
    <property type="entry name" value="HOMEOBOX PROTEIN PROSPERO"/>
    <property type="match status" value="1"/>
</dbReference>
<dbReference type="InterPro" id="IPR039350">
    <property type="entry name" value="Prospero_homeodomain"/>
</dbReference>
<dbReference type="PANTHER" id="PTHR12198">
    <property type="entry name" value="HOMEOBOX PROTEIN PROSPERO/PROX-1/CEH-26"/>
    <property type="match status" value="1"/>
</dbReference>
<dbReference type="InterPro" id="IPR037131">
    <property type="entry name" value="Homeo_prospero_dom_sf"/>
</dbReference>
<proteinExistence type="predicted"/>
<evidence type="ECO:0000256" key="2">
    <source>
        <dbReference type="ARBA" id="ARBA00023015"/>
    </source>
</evidence>
<dbReference type="GO" id="GO:0000978">
    <property type="term" value="F:RNA polymerase II cis-regulatory region sequence-specific DNA binding"/>
    <property type="evidence" value="ECO:0007669"/>
    <property type="project" value="TreeGrafter"/>
</dbReference>